<gene>
    <name evidence="2" type="ORF">CQA54_00840</name>
</gene>
<comment type="caution">
    <text evidence="2">The sequence shown here is derived from an EMBL/GenBank/DDBJ whole genome shotgun (WGS) entry which is preliminary data.</text>
</comment>
<accession>A0A3D8ITT5</accession>
<feature type="transmembrane region" description="Helical" evidence="1">
    <location>
        <begin position="31"/>
        <end position="57"/>
    </location>
</feature>
<feature type="transmembrane region" description="Helical" evidence="1">
    <location>
        <begin position="6"/>
        <end position="24"/>
    </location>
</feature>
<protein>
    <recommendedName>
        <fullName evidence="4">Motility integral membrane protein</fullName>
    </recommendedName>
</protein>
<dbReference type="RefSeq" id="WP_115570345.1">
    <property type="nucleotide sequence ID" value="NZ_NXLT01000001.1"/>
</dbReference>
<dbReference type="AlphaFoldDB" id="A0A3D8ITT5"/>
<evidence type="ECO:0000313" key="3">
    <source>
        <dbReference type="Proteomes" id="UP000256514"/>
    </source>
</evidence>
<evidence type="ECO:0008006" key="4">
    <source>
        <dbReference type="Google" id="ProtNLM"/>
    </source>
</evidence>
<keyword evidence="3" id="KW-1185">Reference proteome</keyword>
<dbReference type="Proteomes" id="UP000256514">
    <property type="component" value="Unassembled WGS sequence"/>
</dbReference>
<organism evidence="2 3">
    <name type="scientific">Helicobacter equorum</name>
    <dbReference type="NCBI Taxonomy" id="361872"/>
    <lineage>
        <taxon>Bacteria</taxon>
        <taxon>Pseudomonadati</taxon>
        <taxon>Campylobacterota</taxon>
        <taxon>Epsilonproteobacteria</taxon>
        <taxon>Campylobacterales</taxon>
        <taxon>Helicobacteraceae</taxon>
        <taxon>Helicobacter</taxon>
    </lineage>
</organism>
<keyword evidence="1" id="KW-1133">Transmembrane helix</keyword>
<proteinExistence type="predicted"/>
<evidence type="ECO:0000313" key="2">
    <source>
        <dbReference type="EMBL" id="RDU68390.1"/>
    </source>
</evidence>
<dbReference type="EMBL" id="NXLT01000001">
    <property type="protein sequence ID" value="RDU68390.1"/>
    <property type="molecule type" value="Genomic_DNA"/>
</dbReference>
<reference evidence="2 3" key="1">
    <citation type="submission" date="2018-04" db="EMBL/GenBank/DDBJ databases">
        <title>Novel Campyloabacter and Helicobacter Species and Strains.</title>
        <authorList>
            <person name="Mannion A.J."/>
            <person name="Shen Z."/>
            <person name="Fox J.G."/>
        </authorList>
    </citation>
    <scope>NUCLEOTIDE SEQUENCE [LARGE SCALE GENOMIC DNA]</scope>
    <source>
        <strain evidence="2 3">MIT 12-6600</strain>
    </source>
</reference>
<name>A0A3D8ITT5_9HELI</name>
<keyword evidence="1" id="KW-0812">Transmembrane</keyword>
<dbReference type="OrthoDB" id="5328458at2"/>
<keyword evidence="1" id="KW-0472">Membrane</keyword>
<evidence type="ECO:0000256" key="1">
    <source>
        <dbReference type="SAM" id="Phobius"/>
    </source>
</evidence>
<sequence length="109" mass="12655">MKPDNYMSFGIVSGFFIGLAFSIIKFEDPSFIVIWTIITTIGIYLIIAVSIALYFWFLDFSSSSVKKDKLEQNLEYYRLEFDKREREVAKIRAFLKSIESDQEEEGANA</sequence>